<organism evidence="3 4">
    <name type="scientific">Glutamicibacter creatinolyticus</name>
    <dbReference type="NCBI Taxonomy" id="162496"/>
    <lineage>
        <taxon>Bacteria</taxon>
        <taxon>Bacillati</taxon>
        <taxon>Actinomycetota</taxon>
        <taxon>Actinomycetes</taxon>
        <taxon>Micrococcales</taxon>
        <taxon>Micrococcaceae</taxon>
        <taxon>Glutamicibacter</taxon>
    </lineage>
</organism>
<evidence type="ECO:0000313" key="4">
    <source>
        <dbReference type="Proteomes" id="UP000307000"/>
    </source>
</evidence>
<keyword evidence="1 3" id="KW-0808">Transferase</keyword>
<dbReference type="PROSITE" id="PS51186">
    <property type="entry name" value="GNAT"/>
    <property type="match status" value="1"/>
</dbReference>
<dbReference type="GO" id="GO:0008080">
    <property type="term" value="F:N-acetyltransferase activity"/>
    <property type="evidence" value="ECO:0007669"/>
    <property type="project" value="InterPro"/>
</dbReference>
<dbReference type="SUPFAM" id="SSF55729">
    <property type="entry name" value="Acyl-CoA N-acyltransferases (Nat)"/>
    <property type="match status" value="1"/>
</dbReference>
<dbReference type="PANTHER" id="PTHR13947:SF37">
    <property type="entry name" value="LD18367P"/>
    <property type="match status" value="1"/>
</dbReference>
<sequence>MISTREIATVDEVPGLLEIWRASAATGRELVSAADMDRLAQALEAVYLGNARVVVAEREGQVVGSLALEGARLCLLWVHHEHRRRGVGRAIIGHAQALSFELQVEVGQPEHAVAAFLRAVGFAPAETTDGVPHGTVLRLAVSGSDPSGDSGRMES</sequence>
<dbReference type="Pfam" id="PF13508">
    <property type="entry name" value="Acetyltransf_7"/>
    <property type="match status" value="1"/>
</dbReference>
<proteinExistence type="predicted"/>
<protein>
    <submittedName>
        <fullName evidence="3">GNAT family N-acetyltransferase</fullName>
    </submittedName>
</protein>
<evidence type="ECO:0000259" key="2">
    <source>
        <dbReference type="PROSITE" id="PS51186"/>
    </source>
</evidence>
<dbReference type="Proteomes" id="UP000307000">
    <property type="component" value="Chromosome"/>
</dbReference>
<feature type="domain" description="N-acetyltransferase" evidence="2">
    <location>
        <begin position="2"/>
        <end position="142"/>
    </location>
</feature>
<dbReference type="AlphaFoldDB" id="A0A5B7WUH2"/>
<accession>A0A5B7WUH2</accession>
<evidence type="ECO:0000256" key="1">
    <source>
        <dbReference type="ARBA" id="ARBA00022679"/>
    </source>
</evidence>
<dbReference type="InterPro" id="IPR050769">
    <property type="entry name" value="NAT_camello-type"/>
</dbReference>
<dbReference type="KEGG" id="gcr:GcLGCM259_1963"/>
<dbReference type="InterPro" id="IPR000182">
    <property type="entry name" value="GNAT_dom"/>
</dbReference>
<name>A0A5B7WUH2_9MICC</name>
<dbReference type="EMBL" id="CP034412">
    <property type="protein sequence ID" value="QCY47678.1"/>
    <property type="molecule type" value="Genomic_DNA"/>
</dbReference>
<keyword evidence="4" id="KW-1185">Reference proteome</keyword>
<gene>
    <name evidence="3" type="ORF">GcLGCM259_1963</name>
</gene>
<dbReference type="Gene3D" id="3.40.630.30">
    <property type="match status" value="1"/>
</dbReference>
<evidence type="ECO:0000313" key="3">
    <source>
        <dbReference type="EMBL" id="QCY47678.1"/>
    </source>
</evidence>
<dbReference type="CDD" id="cd04301">
    <property type="entry name" value="NAT_SF"/>
    <property type="match status" value="1"/>
</dbReference>
<dbReference type="PANTHER" id="PTHR13947">
    <property type="entry name" value="GNAT FAMILY N-ACETYLTRANSFERASE"/>
    <property type="match status" value="1"/>
</dbReference>
<dbReference type="RefSeq" id="WP_138926535.1">
    <property type="nucleotide sequence ID" value="NZ_CP034412.1"/>
</dbReference>
<reference evidence="3 4" key="1">
    <citation type="submission" date="2018-12" db="EMBL/GenBank/DDBJ databases">
        <title>Complete Genome Sequence of Glutamicibacter creatinolyticus strain LGCM259,isolated from an abscess of a 12-year-old mare in Italy.</title>
        <authorList>
            <person name="Santos R.G."/>
            <person name="Silva A.L."/>
            <person name="Seyffert N."/>
            <person name="Castro T.L.P."/>
            <person name="Attili A.R."/>
            <person name="Rifici C."/>
            <person name="Mazzullo G."/>
            <person name="Brenig B."/>
            <person name="Venanzi F."/>
            <person name="Azevedo V."/>
        </authorList>
    </citation>
    <scope>NUCLEOTIDE SEQUENCE [LARGE SCALE GENOMIC DNA]</scope>
    <source>
        <strain evidence="3 4">LGCM 259</strain>
    </source>
</reference>
<dbReference type="InterPro" id="IPR016181">
    <property type="entry name" value="Acyl_CoA_acyltransferase"/>
</dbReference>